<evidence type="ECO:0000256" key="1">
    <source>
        <dbReference type="SAM" id="Phobius"/>
    </source>
</evidence>
<accession>A0A7D5PC79</accession>
<dbReference type="SUPFAM" id="SSF55785">
    <property type="entry name" value="PYP-like sensor domain (PAS domain)"/>
    <property type="match status" value="1"/>
</dbReference>
<dbReference type="GO" id="GO:0006355">
    <property type="term" value="P:regulation of DNA-templated transcription"/>
    <property type="evidence" value="ECO:0007669"/>
    <property type="project" value="InterPro"/>
</dbReference>
<protein>
    <submittedName>
        <fullName evidence="3">PAS domain-containing protein</fullName>
    </submittedName>
</protein>
<dbReference type="KEGG" id="hrr:HZS55_21445"/>
<evidence type="ECO:0000313" key="4">
    <source>
        <dbReference type="Proteomes" id="UP000509667"/>
    </source>
</evidence>
<proteinExistence type="predicted"/>
<dbReference type="InterPro" id="IPR013767">
    <property type="entry name" value="PAS_fold"/>
</dbReference>
<dbReference type="Pfam" id="PF00989">
    <property type="entry name" value="PAS"/>
    <property type="match status" value="1"/>
</dbReference>
<dbReference type="Proteomes" id="UP000509667">
    <property type="component" value="Chromosome"/>
</dbReference>
<organism evidence="3 4">
    <name type="scientific">Halosimplex rubrum</name>
    <dbReference type="NCBI Taxonomy" id="869889"/>
    <lineage>
        <taxon>Archaea</taxon>
        <taxon>Methanobacteriati</taxon>
        <taxon>Methanobacteriota</taxon>
        <taxon>Stenosarchaea group</taxon>
        <taxon>Halobacteria</taxon>
        <taxon>Halobacteriales</taxon>
        <taxon>Haloarculaceae</taxon>
        <taxon>Halosimplex</taxon>
    </lineage>
</organism>
<feature type="transmembrane region" description="Helical" evidence="1">
    <location>
        <begin position="134"/>
        <end position="157"/>
    </location>
</feature>
<dbReference type="AlphaFoldDB" id="A0A7D5PC79"/>
<dbReference type="GeneID" id="56080486"/>
<reference evidence="3 4" key="1">
    <citation type="submission" date="2020-07" db="EMBL/GenBank/DDBJ databases">
        <title>Halosimplex pelagicum sp. nov. and Halosimplex rubrum sp. nov., isolated from salted brown alga Laminaria, and emended description of the genus Halosimplex.</title>
        <authorList>
            <person name="Cui H."/>
        </authorList>
    </citation>
    <scope>NUCLEOTIDE SEQUENCE [LARGE SCALE GENOMIC DNA]</scope>
    <source>
        <strain evidence="3 4">R27</strain>
    </source>
</reference>
<feature type="transmembrane region" description="Helical" evidence="1">
    <location>
        <begin position="71"/>
        <end position="89"/>
    </location>
</feature>
<feature type="transmembrane region" description="Helical" evidence="1">
    <location>
        <begin position="36"/>
        <end position="59"/>
    </location>
</feature>
<feature type="transmembrane region" description="Helical" evidence="1">
    <location>
        <begin position="96"/>
        <end position="114"/>
    </location>
</feature>
<keyword evidence="1" id="KW-1133">Transmembrane helix</keyword>
<name>A0A7D5PC79_9EURY</name>
<evidence type="ECO:0000259" key="2">
    <source>
        <dbReference type="Pfam" id="PF00989"/>
    </source>
</evidence>
<keyword evidence="4" id="KW-1185">Reference proteome</keyword>
<dbReference type="Gene3D" id="3.30.450.20">
    <property type="entry name" value="PAS domain"/>
    <property type="match status" value="1"/>
</dbReference>
<dbReference type="RefSeq" id="WP_179909564.1">
    <property type="nucleotide sequence ID" value="NZ_CP058910.1"/>
</dbReference>
<feature type="transmembrane region" description="Helical" evidence="1">
    <location>
        <begin position="196"/>
        <end position="219"/>
    </location>
</feature>
<dbReference type="InterPro" id="IPR000014">
    <property type="entry name" value="PAS"/>
</dbReference>
<feature type="domain" description="PAS fold" evidence="2">
    <location>
        <begin position="235"/>
        <end position="282"/>
    </location>
</feature>
<dbReference type="CDD" id="cd00130">
    <property type="entry name" value="PAS"/>
    <property type="match status" value="1"/>
</dbReference>
<keyword evidence="1" id="KW-0812">Transmembrane</keyword>
<dbReference type="InterPro" id="IPR035965">
    <property type="entry name" value="PAS-like_dom_sf"/>
</dbReference>
<keyword evidence="1" id="KW-0472">Membrane</keyword>
<feature type="transmembrane region" description="Helical" evidence="1">
    <location>
        <begin position="169"/>
        <end position="190"/>
    </location>
</feature>
<feature type="transmembrane region" description="Helical" evidence="1">
    <location>
        <begin position="6"/>
        <end position="24"/>
    </location>
</feature>
<sequence length="543" mass="56577">MLSAPLVGGPVLGAVAAAFGWYAWRLRGARGRPGGTGLVALVALLAVVTLAEAAVIAAGWPSPLLHPLTQVAVFGGTVCWAAFVVAYTGRTGSSRVILGLVAVAPAVGCLGAVLRVTQVLPLEPTFEGIGAAYLLLLGTPTVVSFGLLVGLSILLAWDATRYASFERSRGAALALIGGSLAAAPMLTSTLETGGTISVPTGAVVVQSTVLAAVAVAVAVGRPYRSLPIAEAIGRDAIVSNLNDAVVVVDGDARIVDMNRSAEALFERSLEEVVREPLSALVDADLLGSEGLPTESTIPFQGSAGKRYFDVSVSRVRRDANAEAGYAVALRDVTDERIRGQRLEVLQRVLRHNVRNDMTAVYAMADAVAESGDERVAERLRETADSLVDVSERARAVEESMCLDPASDDAADVSALVTEVAAVLREQGHDVSVTTDGDAEVHRSAELVASICEHLLSYATGNADAPVAVTVERDGSHVDVAVESDGRFLPEQDAAAVTNGGETQLEHANDLEIWAVSWGAERLGGELVPDCEHGRHVGVRIPVE</sequence>
<evidence type="ECO:0000313" key="3">
    <source>
        <dbReference type="EMBL" id="QLH79700.1"/>
    </source>
</evidence>
<gene>
    <name evidence="3" type="ORF">HZS55_21445</name>
</gene>
<dbReference type="EMBL" id="CP058910">
    <property type="protein sequence ID" value="QLH79700.1"/>
    <property type="molecule type" value="Genomic_DNA"/>
</dbReference>
<dbReference type="OrthoDB" id="3369at2157"/>